<evidence type="ECO:0000313" key="11">
    <source>
        <dbReference type="Proteomes" id="UP000315724"/>
    </source>
</evidence>
<dbReference type="KEGG" id="tpol:Mal48_08260"/>
<dbReference type="PANTHER" id="PTHR22777">
    <property type="entry name" value="HEMOLYSIN-RELATED"/>
    <property type="match status" value="1"/>
</dbReference>
<dbReference type="SMART" id="SM00116">
    <property type="entry name" value="CBS"/>
    <property type="match status" value="2"/>
</dbReference>
<dbReference type="InterPro" id="IPR005170">
    <property type="entry name" value="Transptr-assoc_dom"/>
</dbReference>
<keyword evidence="3" id="KW-1003">Cell membrane</keyword>
<gene>
    <name evidence="10" type="primary">corC</name>
    <name evidence="10" type="ORF">Mal48_08260</name>
</gene>
<dbReference type="Pfam" id="PF00571">
    <property type="entry name" value="CBS"/>
    <property type="match status" value="2"/>
</dbReference>
<evidence type="ECO:0000256" key="6">
    <source>
        <dbReference type="PROSITE-ProRule" id="PRU00703"/>
    </source>
</evidence>
<evidence type="ECO:0000256" key="1">
    <source>
        <dbReference type="ARBA" id="ARBA00004651"/>
    </source>
</evidence>
<keyword evidence="5 6" id="KW-0129">CBS domain</keyword>
<dbReference type="SUPFAM" id="SSF56176">
    <property type="entry name" value="FAD-binding/transporter-associated domain-like"/>
    <property type="match status" value="1"/>
</dbReference>
<proteinExistence type="inferred from homology"/>
<evidence type="ECO:0000256" key="7">
    <source>
        <dbReference type="SAM" id="MobiDB-lite"/>
    </source>
</evidence>
<evidence type="ECO:0000256" key="3">
    <source>
        <dbReference type="ARBA" id="ARBA00022475"/>
    </source>
</evidence>
<keyword evidence="11" id="KW-1185">Reference proteome</keyword>
<dbReference type="Pfam" id="PF03471">
    <property type="entry name" value="CorC_HlyC"/>
    <property type="match status" value="1"/>
</dbReference>
<feature type="domain" description="CBS" evidence="9">
    <location>
        <begin position="271"/>
        <end position="328"/>
    </location>
</feature>
<dbReference type="PROSITE" id="PS51371">
    <property type="entry name" value="CBS"/>
    <property type="match status" value="2"/>
</dbReference>
<dbReference type="InterPro" id="IPR016169">
    <property type="entry name" value="FAD-bd_PCMH_sub2"/>
</dbReference>
<evidence type="ECO:0000256" key="4">
    <source>
        <dbReference type="ARBA" id="ARBA00022737"/>
    </source>
</evidence>
<keyword evidence="4" id="KW-0677">Repeat</keyword>
<evidence type="ECO:0000256" key="8">
    <source>
        <dbReference type="SAM" id="Phobius"/>
    </source>
</evidence>
<dbReference type="AlphaFoldDB" id="A0A517QIW4"/>
<evidence type="ECO:0000313" key="10">
    <source>
        <dbReference type="EMBL" id="QDT31591.1"/>
    </source>
</evidence>
<name>A0A517QIW4_9PLAN</name>
<dbReference type="Gene3D" id="3.30.465.10">
    <property type="match status" value="1"/>
</dbReference>
<evidence type="ECO:0000256" key="5">
    <source>
        <dbReference type="ARBA" id="ARBA00023122"/>
    </source>
</evidence>
<protein>
    <submittedName>
        <fullName evidence="10">Magnesium and cobalt efflux protein CorC</fullName>
    </submittedName>
</protein>
<keyword evidence="8" id="KW-1133">Transmembrane helix</keyword>
<dbReference type="Gene3D" id="3.10.580.10">
    <property type="entry name" value="CBS-domain"/>
    <property type="match status" value="1"/>
</dbReference>
<dbReference type="GO" id="GO:0005886">
    <property type="term" value="C:plasma membrane"/>
    <property type="evidence" value="ECO:0007669"/>
    <property type="project" value="UniProtKB-SubCell"/>
</dbReference>
<feature type="region of interest" description="Disordered" evidence="7">
    <location>
        <begin position="423"/>
        <end position="454"/>
    </location>
</feature>
<dbReference type="SMART" id="SM01091">
    <property type="entry name" value="CorC_HlyC"/>
    <property type="match status" value="1"/>
</dbReference>
<comment type="similarity">
    <text evidence="2">Belongs to the UPF0053 family.</text>
</comment>
<dbReference type="GO" id="GO:0050660">
    <property type="term" value="F:flavin adenine dinucleotide binding"/>
    <property type="evidence" value="ECO:0007669"/>
    <property type="project" value="InterPro"/>
</dbReference>
<keyword evidence="8" id="KW-0812">Transmembrane</keyword>
<dbReference type="Proteomes" id="UP000315724">
    <property type="component" value="Chromosome"/>
</dbReference>
<dbReference type="SUPFAM" id="SSF54631">
    <property type="entry name" value="CBS-domain pair"/>
    <property type="match status" value="1"/>
</dbReference>
<dbReference type="InterPro" id="IPR036318">
    <property type="entry name" value="FAD-bd_PCMH-like_sf"/>
</dbReference>
<feature type="compositionally biased region" description="Basic and acidic residues" evidence="7">
    <location>
        <begin position="442"/>
        <end position="454"/>
    </location>
</feature>
<evidence type="ECO:0000256" key="2">
    <source>
        <dbReference type="ARBA" id="ARBA00006337"/>
    </source>
</evidence>
<feature type="transmembrane region" description="Helical" evidence="8">
    <location>
        <begin position="94"/>
        <end position="113"/>
    </location>
</feature>
<organism evidence="10 11">
    <name type="scientific">Thalassoglobus polymorphus</name>
    <dbReference type="NCBI Taxonomy" id="2527994"/>
    <lineage>
        <taxon>Bacteria</taxon>
        <taxon>Pseudomonadati</taxon>
        <taxon>Planctomycetota</taxon>
        <taxon>Planctomycetia</taxon>
        <taxon>Planctomycetales</taxon>
        <taxon>Planctomycetaceae</taxon>
        <taxon>Thalassoglobus</taxon>
    </lineage>
</organism>
<comment type="subcellular location">
    <subcellularLocation>
        <location evidence="1">Cell membrane</location>
        <topology evidence="1">Multi-pass membrane protein</topology>
    </subcellularLocation>
</comment>
<dbReference type="InterPro" id="IPR044751">
    <property type="entry name" value="Ion_transp-like_CBS"/>
</dbReference>
<sequence>MLNPILIVSCFLLSIFFSVVSESLRNFLRSRLAFVCRLQKDDDRFGIILRDDEVAVQVAETLRFVTLCIALLLGSIERYHDVDVITNSMIWSDLALVSFGIWICLWVFPWTISRVVSEYLLFHTWPVIAVAIRLSKPLLAVSQRVDTFVHRMAGRQDPTPENIETLTEEIQSVVDEGEREGILESRAGKMIHRVMELRQEDVRAVMTPRTDIISIQAESSLGEARVQLLEAGHSRIPVVEGSADNIIGILYARDLLEHIGNGNDAASLKEIVREAFYVPETNSIDTLLNRMKQERLHLAIVLDEYGGVTGLVTLEDILEEIVGEIADEFDEHEDDRIEWLDPHTLLVDARMHIDEMNDMFDLELPEDRDFDTLGGLVFSELERVPKSGERFDWNGIQFTVLEATERKIIRIQLHSPVAWPTVEEVPQQPDPQNTGDQAPFRLIREEPSNEERVS</sequence>
<feature type="domain" description="CBS" evidence="9">
    <location>
        <begin position="206"/>
        <end position="265"/>
    </location>
</feature>
<dbReference type="InterPro" id="IPR046342">
    <property type="entry name" value="CBS_dom_sf"/>
</dbReference>
<reference evidence="10 11" key="1">
    <citation type="submission" date="2019-02" db="EMBL/GenBank/DDBJ databases">
        <title>Deep-cultivation of Planctomycetes and their phenomic and genomic characterization uncovers novel biology.</title>
        <authorList>
            <person name="Wiegand S."/>
            <person name="Jogler M."/>
            <person name="Boedeker C."/>
            <person name="Pinto D."/>
            <person name="Vollmers J."/>
            <person name="Rivas-Marin E."/>
            <person name="Kohn T."/>
            <person name="Peeters S.H."/>
            <person name="Heuer A."/>
            <person name="Rast P."/>
            <person name="Oberbeckmann S."/>
            <person name="Bunk B."/>
            <person name="Jeske O."/>
            <person name="Meyerdierks A."/>
            <person name="Storesund J.E."/>
            <person name="Kallscheuer N."/>
            <person name="Luecker S."/>
            <person name="Lage O.M."/>
            <person name="Pohl T."/>
            <person name="Merkel B.J."/>
            <person name="Hornburger P."/>
            <person name="Mueller R.-W."/>
            <person name="Bruemmer F."/>
            <person name="Labrenz M."/>
            <person name="Spormann A.M."/>
            <person name="Op den Camp H."/>
            <person name="Overmann J."/>
            <person name="Amann R."/>
            <person name="Jetten M.S.M."/>
            <person name="Mascher T."/>
            <person name="Medema M.H."/>
            <person name="Devos D.P."/>
            <person name="Kaster A.-K."/>
            <person name="Ovreas L."/>
            <person name="Rohde M."/>
            <person name="Galperin M.Y."/>
            <person name="Jogler C."/>
        </authorList>
    </citation>
    <scope>NUCLEOTIDE SEQUENCE [LARGE SCALE GENOMIC DNA]</scope>
    <source>
        <strain evidence="10 11">Mal48</strain>
    </source>
</reference>
<dbReference type="CDD" id="cd04590">
    <property type="entry name" value="CBS_pair_CorC_HlyC_assoc"/>
    <property type="match status" value="1"/>
</dbReference>
<keyword evidence="8" id="KW-0472">Membrane</keyword>
<evidence type="ECO:0000259" key="9">
    <source>
        <dbReference type="PROSITE" id="PS51371"/>
    </source>
</evidence>
<dbReference type="PANTHER" id="PTHR22777:SF32">
    <property type="entry name" value="UPF0053 INNER MEMBRANE PROTEIN YFJD"/>
    <property type="match status" value="1"/>
</dbReference>
<accession>A0A517QIW4</accession>
<dbReference type="EMBL" id="CP036267">
    <property type="protein sequence ID" value="QDT31591.1"/>
    <property type="molecule type" value="Genomic_DNA"/>
</dbReference>
<dbReference type="FunFam" id="3.10.580.10:FF:000002">
    <property type="entry name" value="Magnesium/cobalt efflux protein CorC"/>
    <property type="match status" value="1"/>
</dbReference>
<dbReference type="InterPro" id="IPR000644">
    <property type="entry name" value="CBS_dom"/>
</dbReference>